<accession>A0ABN6SQ58</accession>
<name>A0ABN6SQ58_9CREN</name>
<proteinExistence type="predicted"/>
<keyword evidence="2" id="KW-1185">Reference proteome</keyword>
<gene>
    <name evidence="1" type="ORF">Vsou_07570</name>
</gene>
<dbReference type="Proteomes" id="UP001060771">
    <property type="component" value="Chromosome"/>
</dbReference>
<dbReference type="EMBL" id="AP026830">
    <property type="protein sequence ID" value="BDR91664.1"/>
    <property type="molecule type" value="Genomic_DNA"/>
</dbReference>
<protein>
    <submittedName>
        <fullName evidence="1">Uncharacterized protein</fullName>
    </submittedName>
</protein>
<sequence length="44" mass="4980">MTLNRPGTTHVLKALSRGKYRPKDLVEPIKMLMSIYGKVRLGIP</sequence>
<reference evidence="2" key="1">
    <citation type="submission" date="2022-09" db="EMBL/GenBank/DDBJ databases">
        <title>Complete genome sequence of Vulcanisaeta souniana.</title>
        <authorList>
            <person name="Kato S."/>
            <person name="Itoh T."/>
            <person name="Ohkuma M."/>
        </authorList>
    </citation>
    <scope>NUCLEOTIDE SEQUENCE [LARGE SCALE GENOMIC DNA]</scope>
    <source>
        <strain evidence="2">JCM 11219</strain>
    </source>
</reference>
<organism evidence="1 2">
    <name type="scientific">Vulcanisaeta souniana JCM 11219</name>
    <dbReference type="NCBI Taxonomy" id="1293586"/>
    <lineage>
        <taxon>Archaea</taxon>
        <taxon>Thermoproteota</taxon>
        <taxon>Thermoprotei</taxon>
        <taxon>Thermoproteales</taxon>
        <taxon>Thermoproteaceae</taxon>
        <taxon>Vulcanisaeta</taxon>
    </lineage>
</organism>
<evidence type="ECO:0000313" key="2">
    <source>
        <dbReference type="Proteomes" id="UP001060771"/>
    </source>
</evidence>
<evidence type="ECO:0000313" key="1">
    <source>
        <dbReference type="EMBL" id="BDR91664.1"/>
    </source>
</evidence>